<proteinExistence type="inferred from homology"/>
<comment type="function">
    <text evidence="1">Component of the cytochrome b6-f complex, which mediates electron transfer between photosystem II (PSII) and photosystem I (PSI), cyclic electron flow around PSI, and state transitions.</text>
</comment>
<dbReference type="GO" id="GO:0016020">
    <property type="term" value="C:membrane"/>
    <property type="evidence" value="ECO:0007669"/>
    <property type="project" value="UniProtKB-SubCell"/>
</dbReference>
<evidence type="ECO:0000256" key="2">
    <source>
        <dbReference type="ARBA" id="ARBA00004167"/>
    </source>
</evidence>
<evidence type="ECO:0000256" key="9">
    <source>
        <dbReference type="ARBA" id="ARBA00022989"/>
    </source>
</evidence>
<dbReference type="SUPFAM" id="SSF103451">
    <property type="entry name" value="PetN subunit of the cytochrome b6f complex"/>
    <property type="match status" value="1"/>
</dbReference>
<evidence type="ECO:0000256" key="10">
    <source>
        <dbReference type="ARBA" id="ARBA00023136"/>
    </source>
</evidence>
<dbReference type="GO" id="GO:0015979">
    <property type="term" value="P:photosynthesis"/>
    <property type="evidence" value="ECO:0007669"/>
    <property type="project" value="UniProtKB-KW"/>
</dbReference>
<feature type="transmembrane region" description="Helical" evidence="14">
    <location>
        <begin position="44"/>
        <end position="65"/>
    </location>
</feature>
<organism evidence="15">
    <name type="scientific">Ananas comosus var. bracteatus</name>
    <name type="common">red pineapple</name>
    <dbReference type="NCBI Taxonomy" id="296719"/>
    <lineage>
        <taxon>Eukaryota</taxon>
        <taxon>Viridiplantae</taxon>
        <taxon>Streptophyta</taxon>
        <taxon>Embryophyta</taxon>
        <taxon>Tracheophyta</taxon>
        <taxon>Spermatophyta</taxon>
        <taxon>Magnoliopsida</taxon>
        <taxon>Liliopsida</taxon>
        <taxon>Poales</taxon>
        <taxon>Bromeliaceae</taxon>
        <taxon>Bromelioideae</taxon>
        <taxon>Ananas</taxon>
    </lineage>
</organism>
<sequence>MWMNNIFIDFGSDLAAWPSGKAGDCKSFIPSSNLEIGDIIHMDIVSLAWAALMVVFTFSLSLVIISKKAVGTRMNSAVAINARILTSIISLFLFFFAITRDVIP</sequence>
<evidence type="ECO:0000256" key="5">
    <source>
        <dbReference type="ARBA" id="ARBA00022448"/>
    </source>
</evidence>
<evidence type="ECO:0000256" key="13">
    <source>
        <dbReference type="ARBA" id="ARBA00031982"/>
    </source>
</evidence>
<keyword evidence="8" id="KW-0249">Electron transport</keyword>
<evidence type="ECO:0000256" key="1">
    <source>
        <dbReference type="ARBA" id="ARBA00003068"/>
    </source>
</evidence>
<dbReference type="InterPro" id="IPR036143">
    <property type="entry name" value="Cytochr_b6-f_cplx_su8_sf"/>
</dbReference>
<gene>
    <name evidence="15" type="ORF">CB5_LOCUS19072</name>
</gene>
<dbReference type="Pfam" id="PF03742">
    <property type="entry name" value="PetN"/>
    <property type="match status" value="1"/>
</dbReference>
<reference evidence="15" key="1">
    <citation type="submission" date="2020-07" db="EMBL/GenBank/DDBJ databases">
        <authorList>
            <person name="Lin J."/>
        </authorList>
    </citation>
    <scope>NUCLEOTIDE SEQUENCE</scope>
</reference>
<evidence type="ECO:0000256" key="3">
    <source>
        <dbReference type="ARBA" id="ARBA00010969"/>
    </source>
</evidence>
<dbReference type="AlphaFoldDB" id="A0A6V7PYK8"/>
<dbReference type="InterPro" id="IPR005497">
    <property type="entry name" value="Cytochrome_b6-f_cplx_su8"/>
</dbReference>
<keyword evidence="5" id="KW-0813">Transport</keyword>
<evidence type="ECO:0000256" key="12">
    <source>
        <dbReference type="ARBA" id="ARBA00031459"/>
    </source>
</evidence>
<evidence type="ECO:0000256" key="4">
    <source>
        <dbReference type="ARBA" id="ARBA00021253"/>
    </source>
</evidence>
<name>A0A6V7PYK8_ANACO</name>
<protein>
    <recommendedName>
        <fullName evidence="4">Cytochrome b6-f complex subunit 8</fullName>
    </recommendedName>
    <alternativeName>
        <fullName evidence="12">Cytochrome b6-f complex subunit PetN</fullName>
    </alternativeName>
    <alternativeName>
        <fullName evidence="13">Cytochrome b6-f complex subunit VIII</fullName>
    </alternativeName>
</protein>
<keyword evidence="7 14" id="KW-0812">Transmembrane</keyword>
<comment type="subcellular location">
    <subcellularLocation>
        <location evidence="2">Membrane</location>
        <topology evidence="2">Single-pass membrane protein</topology>
    </subcellularLocation>
</comment>
<comment type="subunit">
    <text evidence="11">The 4 large subunits of the cytochrome b6-f complex are cytochrome b6, subunit IV (17 kDa polypeptide, PetD), cytochrome f and the Rieske protein, while the 4 small subunits are PetG, PetL, PetM and PetN. The complex functions as a dimer.</text>
</comment>
<feature type="transmembrane region" description="Helical" evidence="14">
    <location>
        <begin position="77"/>
        <end position="98"/>
    </location>
</feature>
<evidence type="ECO:0000256" key="6">
    <source>
        <dbReference type="ARBA" id="ARBA00022531"/>
    </source>
</evidence>
<evidence type="ECO:0000256" key="11">
    <source>
        <dbReference type="ARBA" id="ARBA00025834"/>
    </source>
</evidence>
<comment type="similarity">
    <text evidence="3">Belongs to the PetN family.</text>
</comment>
<dbReference type="GO" id="GO:0009512">
    <property type="term" value="C:cytochrome b6f complex"/>
    <property type="evidence" value="ECO:0007669"/>
    <property type="project" value="InterPro"/>
</dbReference>
<evidence type="ECO:0000256" key="7">
    <source>
        <dbReference type="ARBA" id="ARBA00022692"/>
    </source>
</evidence>
<evidence type="ECO:0000256" key="14">
    <source>
        <dbReference type="SAM" id="Phobius"/>
    </source>
</evidence>
<dbReference type="GO" id="GO:0017004">
    <property type="term" value="P:cytochrome complex assembly"/>
    <property type="evidence" value="ECO:0007669"/>
    <property type="project" value="InterPro"/>
</dbReference>
<keyword evidence="6" id="KW-0602">Photosynthesis</keyword>
<keyword evidence="9 14" id="KW-1133">Transmembrane helix</keyword>
<dbReference type="EMBL" id="LR862153">
    <property type="protein sequence ID" value="CAD1835861.1"/>
    <property type="molecule type" value="Genomic_DNA"/>
</dbReference>
<evidence type="ECO:0000256" key="8">
    <source>
        <dbReference type="ARBA" id="ARBA00022982"/>
    </source>
</evidence>
<keyword evidence="10 14" id="KW-0472">Membrane</keyword>
<evidence type="ECO:0000313" key="15">
    <source>
        <dbReference type="EMBL" id="CAD1835861.1"/>
    </source>
</evidence>
<accession>A0A6V7PYK8</accession>